<dbReference type="RefSeq" id="WP_344750037.1">
    <property type="nucleotide sequence ID" value="NZ_BAAAWW010000215.1"/>
</dbReference>
<dbReference type="Proteomes" id="UP001589610">
    <property type="component" value="Unassembled WGS sequence"/>
</dbReference>
<dbReference type="Pfam" id="PF19776">
    <property type="entry name" value="DUF6262"/>
    <property type="match status" value="1"/>
</dbReference>
<feature type="region of interest" description="Disordered" evidence="1">
    <location>
        <begin position="64"/>
        <end position="89"/>
    </location>
</feature>
<feature type="region of interest" description="Disordered" evidence="1">
    <location>
        <begin position="119"/>
        <end position="140"/>
    </location>
</feature>
<accession>A0ABV5TWY7</accession>
<keyword evidence="3" id="KW-1185">Reference proteome</keyword>
<feature type="region of interest" description="Disordered" evidence="1">
    <location>
        <begin position="1"/>
        <end position="23"/>
    </location>
</feature>
<dbReference type="EMBL" id="JBHMBS010000046">
    <property type="protein sequence ID" value="MFB9682113.1"/>
    <property type="molecule type" value="Genomic_DNA"/>
</dbReference>
<sequence length="140" mass="15568">MRGNPDNLRRAAAAKSTAAAQRAEQGLRDMIRRGDPITFRALAQAAGVSLDFLYRNAELRRRVEQLRDQQRATPQPTPASPDPDRPSSVVRTLTTQLADLKRRHRDEITALKQALEAAHGENLELRRRLGPRGTGSAPDK</sequence>
<protein>
    <submittedName>
        <fullName evidence="2">DUF6262 family protein</fullName>
    </submittedName>
</protein>
<reference evidence="2 3" key="1">
    <citation type="submission" date="2024-09" db="EMBL/GenBank/DDBJ databases">
        <authorList>
            <person name="Sun Q."/>
            <person name="Mori K."/>
        </authorList>
    </citation>
    <scope>NUCLEOTIDE SEQUENCE [LARGE SCALE GENOMIC DNA]</scope>
    <source>
        <strain evidence="2 3">JCM 3028</strain>
    </source>
</reference>
<gene>
    <name evidence="2" type="ORF">ACFFRH_42140</name>
</gene>
<name>A0ABV5TWY7_9ACTN</name>
<proteinExistence type="predicted"/>
<dbReference type="InterPro" id="IPR046229">
    <property type="entry name" value="TnpC-like"/>
</dbReference>
<evidence type="ECO:0000313" key="3">
    <source>
        <dbReference type="Proteomes" id="UP001589610"/>
    </source>
</evidence>
<comment type="caution">
    <text evidence="2">The sequence shown here is derived from an EMBL/GenBank/DDBJ whole genome shotgun (WGS) entry which is preliminary data.</text>
</comment>
<organism evidence="2 3">
    <name type="scientific">Streptosporangium vulgare</name>
    <dbReference type="NCBI Taxonomy" id="46190"/>
    <lineage>
        <taxon>Bacteria</taxon>
        <taxon>Bacillati</taxon>
        <taxon>Actinomycetota</taxon>
        <taxon>Actinomycetes</taxon>
        <taxon>Streptosporangiales</taxon>
        <taxon>Streptosporangiaceae</taxon>
        <taxon>Streptosporangium</taxon>
    </lineage>
</organism>
<evidence type="ECO:0000313" key="2">
    <source>
        <dbReference type="EMBL" id="MFB9682113.1"/>
    </source>
</evidence>
<feature type="compositionally biased region" description="Low complexity" evidence="1">
    <location>
        <begin position="10"/>
        <end position="23"/>
    </location>
</feature>
<evidence type="ECO:0000256" key="1">
    <source>
        <dbReference type="SAM" id="MobiDB-lite"/>
    </source>
</evidence>